<name>A0A4R7UUX5_9PSEU</name>
<evidence type="ECO:0000313" key="1">
    <source>
        <dbReference type="EMBL" id="TDV39722.1"/>
    </source>
</evidence>
<dbReference type="EMBL" id="SOCP01000025">
    <property type="protein sequence ID" value="TDV39722.1"/>
    <property type="molecule type" value="Genomic_DNA"/>
</dbReference>
<keyword evidence="2" id="KW-1185">Reference proteome</keyword>
<proteinExistence type="predicted"/>
<dbReference type="SUPFAM" id="SSF54909">
    <property type="entry name" value="Dimeric alpha+beta barrel"/>
    <property type="match status" value="1"/>
</dbReference>
<dbReference type="AlphaFoldDB" id="A0A4R7UUX5"/>
<sequence>MRFVALMYTEPARTAVMTADEHAEIARKFGEMGEELVASGELRNGCGMDYPAKTTTLRLGREPTEGSFHTGDTLLSAYWVLDCADRERALAIGERMLDWHVTAVEIRAVHDSVD</sequence>
<dbReference type="RefSeq" id="WP_133908630.1">
    <property type="nucleotide sequence ID" value="NZ_SOCP01000025.1"/>
</dbReference>
<dbReference type="OrthoDB" id="668782at2"/>
<gene>
    <name evidence="1" type="ORF">CLV71_12534</name>
</gene>
<evidence type="ECO:0000313" key="2">
    <source>
        <dbReference type="Proteomes" id="UP000294927"/>
    </source>
</evidence>
<comment type="caution">
    <text evidence="1">The sequence shown here is derived from an EMBL/GenBank/DDBJ whole genome shotgun (WGS) entry which is preliminary data.</text>
</comment>
<reference evidence="1 2" key="1">
    <citation type="submission" date="2019-03" db="EMBL/GenBank/DDBJ databases">
        <title>Genomic Encyclopedia of Archaeal and Bacterial Type Strains, Phase II (KMG-II): from individual species to whole genera.</title>
        <authorList>
            <person name="Goeker M."/>
        </authorList>
    </citation>
    <scope>NUCLEOTIDE SEQUENCE [LARGE SCALE GENOMIC DNA]</scope>
    <source>
        <strain evidence="1 2">DSM 45499</strain>
    </source>
</reference>
<dbReference type="InterPro" id="IPR011008">
    <property type="entry name" value="Dimeric_a/b-barrel"/>
</dbReference>
<dbReference type="Gene3D" id="3.30.70.1060">
    <property type="entry name" value="Dimeric alpha+beta barrel"/>
    <property type="match status" value="1"/>
</dbReference>
<protein>
    <submittedName>
        <fullName evidence="1">Uncharacterized protein</fullName>
    </submittedName>
</protein>
<accession>A0A4R7UUX5</accession>
<dbReference type="Proteomes" id="UP000294927">
    <property type="component" value="Unassembled WGS sequence"/>
</dbReference>
<organism evidence="1 2">
    <name type="scientific">Actinophytocola oryzae</name>
    <dbReference type="NCBI Taxonomy" id="502181"/>
    <lineage>
        <taxon>Bacteria</taxon>
        <taxon>Bacillati</taxon>
        <taxon>Actinomycetota</taxon>
        <taxon>Actinomycetes</taxon>
        <taxon>Pseudonocardiales</taxon>
        <taxon>Pseudonocardiaceae</taxon>
    </lineage>
</organism>